<protein>
    <submittedName>
        <fullName evidence="2">DgyrCDS13423</fullName>
    </submittedName>
</protein>
<keyword evidence="3" id="KW-1185">Reference proteome</keyword>
<comment type="caution">
    <text evidence="2">The sequence shown here is derived from an EMBL/GenBank/DDBJ whole genome shotgun (WGS) entry which is preliminary data.</text>
</comment>
<feature type="transmembrane region" description="Helical" evidence="1">
    <location>
        <begin position="7"/>
        <end position="30"/>
    </location>
</feature>
<dbReference type="OrthoDB" id="6284370at2759"/>
<dbReference type="Proteomes" id="UP000549394">
    <property type="component" value="Unassembled WGS sequence"/>
</dbReference>
<dbReference type="AlphaFoldDB" id="A0A7I8WAL4"/>
<evidence type="ECO:0000313" key="2">
    <source>
        <dbReference type="EMBL" id="CAD5125181.1"/>
    </source>
</evidence>
<dbReference type="PANTHER" id="PTHR31362:SF0">
    <property type="entry name" value="EXOSTOSIN DOMAIN-CONTAINING PROTEIN-RELATED"/>
    <property type="match status" value="1"/>
</dbReference>
<reference evidence="2 3" key="1">
    <citation type="submission" date="2020-08" db="EMBL/GenBank/DDBJ databases">
        <authorList>
            <person name="Hejnol A."/>
        </authorList>
    </citation>
    <scope>NUCLEOTIDE SEQUENCE [LARGE SCALE GENOMIC DNA]</scope>
</reference>
<keyword evidence="1" id="KW-0812">Transmembrane</keyword>
<evidence type="ECO:0000313" key="3">
    <source>
        <dbReference type="Proteomes" id="UP000549394"/>
    </source>
</evidence>
<evidence type="ECO:0000256" key="1">
    <source>
        <dbReference type="SAM" id="Phobius"/>
    </source>
</evidence>
<gene>
    <name evidence="2" type="ORF">DGYR_LOCUS12608</name>
</gene>
<sequence>MARKYIIFYRIFSIKNILIITALGGLFFFLNSFKISSIADKLNDTLRETTKNQKQYWILSKSHTCIEAAEFVPRNWYLSIEKSNGIFNCEIDKSYKNDFEYLEDVLRNGGEQIVVVGSHSSMFTNHLSSSTLIIPNRTTYEGYVCKEAPHSITIESDAFHMKDWNIPFHILQETLKFSPLTNVIFKRNAFWLFPLWKDRRNLGQALGLLNSYSFVRTVYNEHLKKSDEKLNSIKIRCINETLKNCLKSLPKTEILEETIRILDKQSYKWPFAFLQYDSYYKKCSRVFWKERGERQMKDENCQEVKIKDRLLRQTKSIEDVFLLVVFNNPFYNNIPYINSLYGKIFKYMAYCGPHSAPILYGGIFIQYQNVQDHVAGAFSYICSNILLSLDHKHTNGLIVISDDMLFNVHSISDLPRTKIWLSPSKIGNIKIGKECRLGMCDFYTSWTWWTVYRTETINSLEALLKSKKRTLRACAENIKILTGDLYHVYGGYSDFFYIPSTYNENFIILTNHFLKYNVFVELAIPITLHCLDVSKEAIETIEGLADWTENRDFPWNHLHKFDILMYLHPVKLSLMVKELVVYLISKDLITQEKSEVNDLKVVDKTRTNWIVLDDYFCHEVEQVIPKSWILNVRIKSKIYSCEKDKTYQDDLEFLEDVVLSGGEKIALFKSLPTDFSKWTQSSTLIIHDATTNKGEVCMKTPHSLTVETVDFPMNDWDSPFHVKNRLIKIPVAADILFNSDSFWLFPLMDNIPLFRKALGLLNSHTIIRTIDNRDYLGLKSIPPSMRIDCSSKTIFECLKSFESSDLLSRTLNTLQKLRYHWPTSLPEDRETKSCYTVIWKDEGEKPMAEPNCHEVNLHAPLTGQMPMRDDVLLMIVYNHPLYKSLPYVNSLYGKLFKYIAYCGPNELPENFKNFFVRYINYKGHITGGFGQTCTSVLLSLRHRHTRGLLIISDDMLLNVHRLSQASLFHVWVKGAYKRDIRKIDNERTWLQWKKYKNDIKMALGDLYTSSDVHLRQCGQRLENIGGTRYTVSGGYSDIYYIPYSLSNEFVKLNNHFLDYQIPFEISVPTVILCMSKKQPLKNVDLRPSNRNKQWETIHKFHQVIYIHPVKWGLMRRERSDYRQWQSLYCRSKAFINDISGNKELLIE</sequence>
<accession>A0A7I8WAL4</accession>
<keyword evidence="1" id="KW-1133">Transmembrane helix</keyword>
<proteinExistence type="predicted"/>
<keyword evidence="1" id="KW-0472">Membrane</keyword>
<dbReference type="PANTHER" id="PTHR31362">
    <property type="entry name" value="GLYCOSYLTRANSFERASE STELLO1-RELATED"/>
    <property type="match status" value="1"/>
</dbReference>
<dbReference type="InterPro" id="IPR005049">
    <property type="entry name" value="STL-like"/>
</dbReference>
<organism evidence="2 3">
    <name type="scientific">Dimorphilus gyrociliatus</name>
    <dbReference type="NCBI Taxonomy" id="2664684"/>
    <lineage>
        <taxon>Eukaryota</taxon>
        <taxon>Metazoa</taxon>
        <taxon>Spiralia</taxon>
        <taxon>Lophotrochozoa</taxon>
        <taxon>Annelida</taxon>
        <taxon>Polychaeta</taxon>
        <taxon>Polychaeta incertae sedis</taxon>
        <taxon>Dinophilidae</taxon>
        <taxon>Dimorphilus</taxon>
    </lineage>
</organism>
<name>A0A7I8WAL4_9ANNE</name>
<dbReference type="EMBL" id="CAJFCJ010000025">
    <property type="protein sequence ID" value="CAD5125181.1"/>
    <property type="molecule type" value="Genomic_DNA"/>
</dbReference>